<dbReference type="InterPro" id="IPR025824">
    <property type="entry name" value="OB-fold_nuc-bd_dom"/>
</dbReference>
<evidence type="ECO:0000313" key="9">
    <source>
        <dbReference type="EMBL" id="GFM35875.1"/>
    </source>
</evidence>
<sequence>MSRIYTVRELTESVKRTLEGTYPFVWVRGQVTNLTRAGSGHMYFSLRDADALLGCVWFRGNQRGEESFDPLTGEVYEEGPRPGLAQTMREGMEMMCAGRLNVYPPRGSYQLVVEVAQEAGLGRLFLEFEALKRSLAEKGYFDAQRKRPLPYHPARVAVVTAPTGAAIRDFLRIAGERGWGASIRVYPALVQGDAAPEQVARAIQQVNEHGWADVIALIRGGGSLEDLWTFNDERVASAIFSSRVPVISGVGHEVDVTIADLVADVRAATPTHAAQMLWPERAVLAQSVDELQMRLVRRWESTMREREATVAALGRGLAWLSPAERLRRLDERLAEFTGRLERGVQGVFVRADGRVQAVAARLKAAFGPQVAEQGQARVDALGERLHRAAAMKIFKGEQVFERLAVQLAALDPMRPLERGYSLVRKRDGTFLRSVEEVLPGDGVTIAVRDGVVQADVTGLARREKGKE</sequence>
<evidence type="ECO:0000256" key="1">
    <source>
        <dbReference type="ARBA" id="ARBA00022490"/>
    </source>
</evidence>
<comment type="caution">
    <text evidence="9">The sequence shown here is derived from an EMBL/GenBank/DDBJ whole genome shotgun (WGS) entry which is preliminary data.</text>
</comment>
<dbReference type="GO" id="GO:0009318">
    <property type="term" value="C:exodeoxyribonuclease VII complex"/>
    <property type="evidence" value="ECO:0007669"/>
    <property type="project" value="UniProtKB-UniRule"/>
</dbReference>
<evidence type="ECO:0000256" key="4">
    <source>
        <dbReference type="ARBA" id="ARBA00022839"/>
    </source>
</evidence>
<keyword evidence="10" id="KW-1185">Reference proteome</keyword>
<dbReference type="InterPro" id="IPR020579">
    <property type="entry name" value="Exonuc_VII_lsu_C"/>
</dbReference>
<keyword evidence="1 5" id="KW-0963">Cytoplasm</keyword>
<evidence type="ECO:0000259" key="7">
    <source>
        <dbReference type="Pfam" id="PF02601"/>
    </source>
</evidence>
<comment type="subunit">
    <text evidence="5">Heterooligomer composed of large and small subunits.</text>
</comment>
<comment type="catalytic activity">
    <reaction evidence="5 6">
        <text>Exonucleolytic cleavage in either 5'- to 3'- or 3'- to 5'-direction to yield nucleoside 5'-phosphates.</text>
        <dbReference type="EC" id="3.1.11.6"/>
    </reaction>
</comment>
<proteinExistence type="inferred from homology"/>
<dbReference type="PANTHER" id="PTHR30008">
    <property type="entry name" value="EXODEOXYRIBONUCLEASE 7 LARGE SUBUNIT"/>
    <property type="match status" value="1"/>
</dbReference>
<evidence type="ECO:0000256" key="2">
    <source>
        <dbReference type="ARBA" id="ARBA00022722"/>
    </source>
</evidence>
<gene>
    <name evidence="5 9" type="primary">xseA</name>
    <name evidence="9" type="ORF">DSM19430T_05590</name>
</gene>
<dbReference type="Pfam" id="PF02601">
    <property type="entry name" value="Exonuc_VII_L"/>
    <property type="match status" value="1"/>
</dbReference>
<reference evidence="9 10" key="1">
    <citation type="submission" date="2020-05" db="EMBL/GenBank/DDBJ databases">
        <title>Draft genome sequence of Desulfovibrio psychrotolerans JS1T.</title>
        <authorList>
            <person name="Ueno A."/>
            <person name="Tamazawa S."/>
            <person name="Tamamura S."/>
            <person name="Murakami T."/>
            <person name="Kiyama T."/>
            <person name="Inomata H."/>
            <person name="Amano Y."/>
            <person name="Miyakawa K."/>
            <person name="Tamaki H."/>
            <person name="Naganuma T."/>
            <person name="Kaneko K."/>
        </authorList>
    </citation>
    <scope>NUCLEOTIDE SEQUENCE [LARGE SCALE GENOMIC DNA]</scope>
    <source>
        <strain evidence="9 10">JS1</strain>
    </source>
</reference>
<keyword evidence="4 5" id="KW-0269">Exonuclease</keyword>
<comment type="subcellular location">
    <subcellularLocation>
        <location evidence="5 6">Cytoplasm</location>
    </subcellularLocation>
</comment>
<dbReference type="EC" id="3.1.11.6" evidence="5"/>
<organism evidence="9 10">
    <name type="scientific">Desulfovibrio psychrotolerans</name>
    <dbReference type="NCBI Taxonomy" id="415242"/>
    <lineage>
        <taxon>Bacteria</taxon>
        <taxon>Pseudomonadati</taxon>
        <taxon>Thermodesulfobacteriota</taxon>
        <taxon>Desulfovibrionia</taxon>
        <taxon>Desulfovibrionales</taxon>
        <taxon>Desulfovibrionaceae</taxon>
        <taxon>Desulfovibrio</taxon>
    </lineage>
</organism>
<dbReference type="PANTHER" id="PTHR30008:SF0">
    <property type="entry name" value="EXODEOXYRIBONUCLEASE 7 LARGE SUBUNIT"/>
    <property type="match status" value="1"/>
</dbReference>
<evidence type="ECO:0000256" key="6">
    <source>
        <dbReference type="RuleBase" id="RU004355"/>
    </source>
</evidence>
<feature type="domain" description="Exonuclease VII large subunit C-terminal" evidence="7">
    <location>
        <begin position="140"/>
        <end position="454"/>
    </location>
</feature>
<dbReference type="GO" id="GO:0006308">
    <property type="term" value="P:DNA catabolic process"/>
    <property type="evidence" value="ECO:0007669"/>
    <property type="project" value="UniProtKB-UniRule"/>
</dbReference>
<evidence type="ECO:0000256" key="5">
    <source>
        <dbReference type="HAMAP-Rule" id="MF_00378"/>
    </source>
</evidence>
<dbReference type="RefSeq" id="WP_174408536.1">
    <property type="nucleotide sequence ID" value="NZ_BLVP01000001.1"/>
</dbReference>
<comment type="function">
    <text evidence="5">Bidirectionally degrades single-stranded DNA into large acid-insoluble oligonucleotides, which are then degraded further into small acid-soluble oligonucleotides.</text>
</comment>
<evidence type="ECO:0000313" key="10">
    <source>
        <dbReference type="Proteomes" id="UP000503820"/>
    </source>
</evidence>
<dbReference type="InterPro" id="IPR003753">
    <property type="entry name" value="Exonuc_VII_L"/>
</dbReference>
<dbReference type="HAMAP" id="MF_00378">
    <property type="entry name" value="Exonuc_7_L"/>
    <property type="match status" value="1"/>
</dbReference>
<dbReference type="EMBL" id="BLVP01000001">
    <property type="protein sequence ID" value="GFM35875.1"/>
    <property type="molecule type" value="Genomic_DNA"/>
</dbReference>
<dbReference type="Pfam" id="PF13742">
    <property type="entry name" value="tRNA_anti_2"/>
    <property type="match status" value="1"/>
</dbReference>
<evidence type="ECO:0000259" key="8">
    <source>
        <dbReference type="Pfam" id="PF13742"/>
    </source>
</evidence>
<feature type="domain" description="OB-fold nucleic acid binding" evidence="8">
    <location>
        <begin position="5"/>
        <end position="114"/>
    </location>
</feature>
<dbReference type="CDD" id="cd04489">
    <property type="entry name" value="ExoVII_LU_OBF"/>
    <property type="match status" value="1"/>
</dbReference>
<evidence type="ECO:0000256" key="3">
    <source>
        <dbReference type="ARBA" id="ARBA00022801"/>
    </source>
</evidence>
<dbReference type="AlphaFoldDB" id="A0A7J0BRU9"/>
<accession>A0A7J0BRU9</accession>
<keyword evidence="3 5" id="KW-0378">Hydrolase</keyword>
<dbReference type="Proteomes" id="UP000503820">
    <property type="component" value="Unassembled WGS sequence"/>
</dbReference>
<protein>
    <recommendedName>
        <fullName evidence="5">Exodeoxyribonuclease 7 large subunit</fullName>
        <ecNumber evidence="5">3.1.11.6</ecNumber>
    </recommendedName>
    <alternativeName>
        <fullName evidence="5">Exodeoxyribonuclease VII large subunit</fullName>
        <shortName evidence="5">Exonuclease VII large subunit</shortName>
    </alternativeName>
</protein>
<dbReference type="NCBIfam" id="TIGR00237">
    <property type="entry name" value="xseA"/>
    <property type="match status" value="1"/>
</dbReference>
<dbReference type="GO" id="GO:0003676">
    <property type="term" value="F:nucleic acid binding"/>
    <property type="evidence" value="ECO:0007669"/>
    <property type="project" value="InterPro"/>
</dbReference>
<comment type="similarity">
    <text evidence="5 6">Belongs to the XseA family.</text>
</comment>
<dbReference type="GO" id="GO:0005737">
    <property type="term" value="C:cytoplasm"/>
    <property type="evidence" value="ECO:0007669"/>
    <property type="project" value="UniProtKB-SubCell"/>
</dbReference>
<keyword evidence="2 5" id="KW-0540">Nuclease</keyword>
<name>A0A7J0BRU9_9BACT</name>
<dbReference type="GO" id="GO:0008855">
    <property type="term" value="F:exodeoxyribonuclease VII activity"/>
    <property type="evidence" value="ECO:0007669"/>
    <property type="project" value="UniProtKB-UniRule"/>
</dbReference>